<keyword evidence="1" id="KW-1133">Transmembrane helix</keyword>
<protein>
    <submittedName>
        <fullName evidence="2">Uncharacterized protein</fullName>
    </submittedName>
</protein>
<evidence type="ECO:0000256" key="1">
    <source>
        <dbReference type="SAM" id="Phobius"/>
    </source>
</evidence>
<dbReference type="Proteomes" id="UP001057520">
    <property type="component" value="Chromosome"/>
</dbReference>
<proteinExistence type="predicted"/>
<accession>A0ABY4ZQJ3</accession>
<feature type="transmembrane region" description="Helical" evidence="1">
    <location>
        <begin position="98"/>
        <end position="126"/>
    </location>
</feature>
<evidence type="ECO:0000313" key="2">
    <source>
        <dbReference type="EMBL" id="USQ94251.1"/>
    </source>
</evidence>
<name>A0ABY4ZQJ3_9CAUL</name>
<feature type="transmembrane region" description="Helical" evidence="1">
    <location>
        <begin position="37"/>
        <end position="58"/>
    </location>
</feature>
<evidence type="ECO:0000313" key="3">
    <source>
        <dbReference type="Proteomes" id="UP001057520"/>
    </source>
</evidence>
<gene>
    <name evidence="2" type="ORF">MZV50_16780</name>
</gene>
<keyword evidence="3" id="KW-1185">Reference proteome</keyword>
<dbReference type="EMBL" id="CP096040">
    <property type="protein sequence ID" value="USQ94251.1"/>
    <property type="molecule type" value="Genomic_DNA"/>
</dbReference>
<keyword evidence="1" id="KW-0812">Transmembrane</keyword>
<sequence>MDALLKLVWILLLAAPVAALALRTLINRLPARSQEAAAKPLSLVLGVFLVVVILANLAGIRFVPLIANIWTLAAAYFAYCFLAFGIGRLPLPGLVRSLALVVSALPIAFGYFLGSVGLLGLMFMVGSYANPSKETRLATDLVCTRIDGGGPSGGYALHVHREWAAAPAASPGQGHRREE</sequence>
<feature type="transmembrane region" description="Helical" evidence="1">
    <location>
        <begin position="65"/>
        <end position="86"/>
    </location>
</feature>
<reference evidence="2 3" key="1">
    <citation type="submission" date="2022-04" db="EMBL/GenBank/DDBJ databases">
        <title>Genome sequence of soybean root-associated Caulobacter segnis RL271.</title>
        <authorList>
            <person name="Longley R."/>
            <person name="Bonito G."/>
            <person name="Trigodet F."/>
            <person name="Crosson S."/>
            <person name="Fiebig A."/>
        </authorList>
    </citation>
    <scope>NUCLEOTIDE SEQUENCE [LARGE SCALE GENOMIC DNA]</scope>
    <source>
        <strain evidence="2 3">RL271</strain>
    </source>
</reference>
<keyword evidence="1" id="KW-0472">Membrane</keyword>
<organism evidence="2 3">
    <name type="scientific">Caulobacter segnis</name>
    <dbReference type="NCBI Taxonomy" id="88688"/>
    <lineage>
        <taxon>Bacteria</taxon>
        <taxon>Pseudomonadati</taxon>
        <taxon>Pseudomonadota</taxon>
        <taxon>Alphaproteobacteria</taxon>
        <taxon>Caulobacterales</taxon>
        <taxon>Caulobacteraceae</taxon>
        <taxon>Caulobacter</taxon>
    </lineage>
</organism>